<evidence type="ECO:0000256" key="1">
    <source>
        <dbReference type="SAM" id="Phobius"/>
    </source>
</evidence>
<dbReference type="AlphaFoldDB" id="A0AAV8VKP6"/>
<protein>
    <submittedName>
        <fullName evidence="2">Uncharacterized protein</fullName>
    </submittedName>
</protein>
<accession>A0AAV8VKP6</accession>
<keyword evidence="1" id="KW-0812">Transmembrane</keyword>
<proteinExistence type="predicted"/>
<reference evidence="2 3" key="1">
    <citation type="journal article" date="2023" name="Insect Mol. Biol.">
        <title>Genome sequencing provides insights into the evolution of gene families encoding plant cell wall-degrading enzymes in longhorned beetles.</title>
        <authorList>
            <person name="Shin N.R."/>
            <person name="Okamura Y."/>
            <person name="Kirsch R."/>
            <person name="Pauchet Y."/>
        </authorList>
    </citation>
    <scope>NUCLEOTIDE SEQUENCE [LARGE SCALE GENOMIC DNA]</scope>
    <source>
        <strain evidence="2">EAD_L_NR</strain>
    </source>
</reference>
<keyword evidence="3" id="KW-1185">Reference proteome</keyword>
<evidence type="ECO:0000313" key="3">
    <source>
        <dbReference type="Proteomes" id="UP001159042"/>
    </source>
</evidence>
<feature type="transmembrane region" description="Helical" evidence="1">
    <location>
        <begin position="80"/>
        <end position="97"/>
    </location>
</feature>
<keyword evidence="1" id="KW-1133">Transmembrane helix</keyword>
<gene>
    <name evidence="2" type="ORF">NQ315_010019</name>
</gene>
<comment type="caution">
    <text evidence="2">The sequence shown here is derived from an EMBL/GenBank/DDBJ whole genome shotgun (WGS) entry which is preliminary data.</text>
</comment>
<sequence length="126" mass="14744">MFSNILRSVYNITEISGVLLQLLKPPMLSKLNIFNSKNNPPANASRSPQGPSRPMKFPYTFSAKLAQFPYKFYYQNNHMVRYYCYAVVACLPVFMYISRLSNSPANKEKWAEIRRKEHEELAHKFD</sequence>
<keyword evidence="1" id="KW-0472">Membrane</keyword>
<dbReference type="Proteomes" id="UP001159042">
    <property type="component" value="Unassembled WGS sequence"/>
</dbReference>
<organism evidence="2 3">
    <name type="scientific">Exocentrus adspersus</name>
    <dbReference type="NCBI Taxonomy" id="1586481"/>
    <lineage>
        <taxon>Eukaryota</taxon>
        <taxon>Metazoa</taxon>
        <taxon>Ecdysozoa</taxon>
        <taxon>Arthropoda</taxon>
        <taxon>Hexapoda</taxon>
        <taxon>Insecta</taxon>
        <taxon>Pterygota</taxon>
        <taxon>Neoptera</taxon>
        <taxon>Endopterygota</taxon>
        <taxon>Coleoptera</taxon>
        <taxon>Polyphaga</taxon>
        <taxon>Cucujiformia</taxon>
        <taxon>Chrysomeloidea</taxon>
        <taxon>Cerambycidae</taxon>
        <taxon>Lamiinae</taxon>
        <taxon>Acanthocinini</taxon>
        <taxon>Exocentrus</taxon>
    </lineage>
</organism>
<name>A0AAV8VKP6_9CUCU</name>
<evidence type="ECO:0000313" key="2">
    <source>
        <dbReference type="EMBL" id="KAJ8914555.1"/>
    </source>
</evidence>
<dbReference type="EMBL" id="JANEYG010000069">
    <property type="protein sequence ID" value="KAJ8914555.1"/>
    <property type="molecule type" value="Genomic_DNA"/>
</dbReference>